<accession>A0A6J5LE01</accession>
<gene>
    <name evidence="1" type="ORF">UFOVP125_12</name>
</gene>
<reference evidence="1" key="1">
    <citation type="submission" date="2020-04" db="EMBL/GenBank/DDBJ databases">
        <authorList>
            <person name="Chiriac C."/>
            <person name="Salcher M."/>
            <person name="Ghai R."/>
            <person name="Kavagutti S V."/>
        </authorList>
    </citation>
    <scope>NUCLEOTIDE SEQUENCE</scope>
</reference>
<protein>
    <submittedName>
        <fullName evidence="1">Uncharacterized protein</fullName>
    </submittedName>
</protein>
<organism evidence="1">
    <name type="scientific">uncultured Caudovirales phage</name>
    <dbReference type="NCBI Taxonomy" id="2100421"/>
    <lineage>
        <taxon>Viruses</taxon>
        <taxon>Duplodnaviria</taxon>
        <taxon>Heunggongvirae</taxon>
        <taxon>Uroviricota</taxon>
        <taxon>Caudoviricetes</taxon>
        <taxon>Peduoviridae</taxon>
        <taxon>Maltschvirus</taxon>
        <taxon>Maltschvirus maltsch</taxon>
    </lineage>
</organism>
<evidence type="ECO:0000313" key="1">
    <source>
        <dbReference type="EMBL" id="CAB4131802.1"/>
    </source>
</evidence>
<proteinExistence type="predicted"/>
<dbReference type="EMBL" id="LR796253">
    <property type="protein sequence ID" value="CAB4131802.1"/>
    <property type="molecule type" value="Genomic_DNA"/>
</dbReference>
<sequence>MADFALWQRENLERLAYDLTEESQRLRADNKMLLEQWRKAVTERCQDEVPAGSPAPQ</sequence>
<name>A0A6J5LE01_9CAUD</name>